<dbReference type="KEGG" id="dao:Desac_2371"/>
<dbReference type="InterPro" id="IPR017871">
    <property type="entry name" value="ABC_transporter-like_CS"/>
</dbReference>
<proteinExistence type="predicted"/>
<dbReference type="AlphaFoldDB" id="F2NFS4"/>
<dbReference type="OrthoDB" id="9802264at2"/>
<dbReference type="Proteomes" id="UP000000483">
    <property type="component" value="Chromosome"/>
</dbReference>
<dbReference type="InterPro" id="IPR003439">
    <property type="entry name" value="ABC_transporter-like_ATP-bd"/>
</dbReference>
<accession>F2NFS4</accession>
<dbReference type="SMART" id="SM00382">
    <property type="entry name" value="AAA"/>
    <property type="match status" value="1"/>
</dbReference>
<dbReference type="GO" id="GO:0016887">
    <property type="term" value="F:ATP hydrolysis activity"/>
    <property type="evidence" value="ECO:0007669"/>
    <property type="project" value="InterPro"/>
</dbReference>
<sequence length="252" mass="27605">MTEKAAHITVRDLTMAYGNFVLMRDLTFTINRGDIFIVMGGSGCGKSTLMTILIGLKAPAKGKVFYGEVDFWGSSPQTRNRIMRRSGVMYQSGALWSSMTLAENIGLPLETYTNLSPAQIREVVKLKLALVGMAGFEEFYPAEISGGMQKRAGIARAMALDPEILFFDEPSAGLDPVSARRLDDLILELRESLGTTMVVVTHELASIFAIGNNSVFLDVSKRTMTASGNPNQLLAKTRDPNLRLFLTRGEQS</sequence>
<dbReference type="GO" id="GO:0005524">
    <property type="term" value="F:ATP binding"/>
    <property type="evidence" value="ECO:0007669"/>
    <property type="project" value="UniProtKB-KW"/>
</dbReference>
<evidence type="ECO:0000313" key="6">
    <source>
        <dbReference type="Proteomes" id="UP000000483"/>
    </source>
</evidence>
<dbReference type="PROSITE" id="PS00211">
    <property type="entry name" value="ABC_TRANSPORTER_1"/>
    <property type="match status" value="1"/>
</dbReference>
<evidence type="ECO:0000256" key="3">
    <source>
        <dbReference type="ARBA" id="ARBA00022840"/>
    </source>
</evidence>
<dbReference type="PANTHER" id="PTHR43023">
    <property type="entry name" value="PROTEIN TRIGALACTOSYLDIACYLGLYCEROL 3, CHLOROPLASTIC"/>
    <property type="match status" value="1"/>
</dbReference>
<dbReference type="PANTHER" id="PTHR43023:SF3">
    <property type="entry name" value="PROTEIN TRIGALACTOSYLDIACYLGLYCEROL 3, CHLOROPLASTIC"/>
    <property type="match status" value="1"/>
</dbReference>
<reference evidence="5 6" key="1">
    <citation type="journal article" date="2011" name="Stand. Genomic Sci.">
        <title>Complete genome sequence of the acetate-degrading sulfate reducer Desulfobacca acetoxidans type strain (ASRB2).</title>
        <authorList>
            <person name="Goker M."/>
            <person name="Teshima H."/>
            <person name="Lapidus A."/>
            <person name="Nolan M."/>
            <person name="Lucas S."/>
            <person name="Hammon N."/>
            <person name="Deshpande S."/>
            <person name="Cheng J.F."/>
            <person name="Tapia R."/>
            <person name="Han C."/>
            <person name="Goodwin L."/>
            <person name="Pitluck S."/>
            <person name="Huntemann M."/>
            <person name="Liolios K."/>
            <person name="Ivanova N."/>
            <person name="Pagani I."/>
            <person name="Mavromatis K."/>
            <person name="Ovchinikova G."/>
            <person name="Pati A."/>
            <person name="Chen A."/>
            <person name="Palaniappan K."/>
            <person name="Land M."/>
            <person name="Hauser L."/>
            <person name="Brambilla E.M."/>
            <person name="Rohde M."/>
            <person name="Spring S."/>
            <person name="Detter J.C."/>
            <person name="Woyke T."/>
            <person name="Bristow J."/>
            <person name="Eisen J.A."/>
            <person name="Markowitz V."/>
            <person name="Hugenholtz P."/>
            <person name="Kyrpides N.C."/>
            <person name="Klenk H.P."/>
        </authorList>
    </citation>
    <scope>NUCLEOTIDE SEQUENCE [LARGE SCALE GENOMIC DNA]</scope>
    <source>
        <strain evidence="6">ATCC 700848 / DSM 11109 / ASRB2</strain>
    </source>
</reference>
<dbReference type="PROSITE" id="PS50893">
    <property type="entry name" value="ABC_TRANSPORTER_2"/>
    <property type="match status" value="1"/>
</dbReference>
<protein>
    <submittedName>
        <fullName evidence="5">Sulfate-transporting ATPase</fullName>
        <ecNumber evidence="5">3.6.3.25</ecNumber>
    </submittedName>
</protein>
<dbReference type="STRING" id="880072.Desac_2371"/>
<organism evidence="5 6">
    <name type="scientific">Desulfobacca acetoxidans (strain ATCC 700848 / DSM 11109 / ASRB2)</name>
    <dbReference type="NCBI Taxonomy" id="880072"/>
    <lineage>
        <taxon>Bacteria</taxon>
        <taxon>Pseudomonadati</taxon>
        <taxon>Thermodesulfobacteriota</taxon>
        <taxon>Desulfobaccia</taxon>
        <taxon>Desulfobaccales</taxon>
        <taxon>Desulfobaccaceae</taxon>
        <taxon>Desulfobacca</taxon>
    </lineage>
</organism>
<gene>
    <name evidence="5" type="ordered locus">Desac_2371</name>
</gene>
<dbReference type="eggNOG" id="COG1127">
    <property type="taxonomic scope" value="Bacteria"/>
</dbReference>
<dbReference type="Pfam" id="PF00005">
    <property type="entry name" value="ABC_tran"/>
    <property type="match status" value="1"/>
</dbReference>
<dbReference type="EMBL" id="CP002629">
    <property type="protein sequence ID" value="AEB10193.1"/>
    <property type="molecule type" value="Genomic_DNA"/>
</dbReference>
<feature type="domain" description="ABC transporter" evidence="4">
    <location>
        <begin position="8"/>
        <end position="246"/>
    </location>
</feature>
<name>F2NFS4_DESAR</name>
<dbReference type="SUPFAM" id="SSF52540">
    <property type="entry name" value="P-loop containing nucleoside triphosphate hydrolases"/>
    <property type="match status" value="1"/>
</dbReference>
<dbReference type="InterPro" id="IPR027417">
    <property type="entry name" value="P-loop_NTPase"/>
</dbReference>
<reference evidence="6" key="2">
    <citation type="submission" date="2011-03" db="EMBL/GenBank/DDBJ databases">
        <title>The complete genome of Desulfobacca acetoxidans DSM 11109.</title>
        <authorList>
            <consortium name="US DOE Joint Genome Institute (JGI-PGF)"/>
            <person name="Lucas S."/>
            <person name="Copeland A."/>
            <person name="Lapidus A."/>
            <person name="Bruce D."/>
            <person name="Goodwin L."/>
            <person name="Pitluck S."/>
            <person name="Peters L."/>
            <person name="Kyrpides N."/>
            <person name="Mavromatis K."/>
            <person name="Ivanova N."/>
            <person name="Ovchinnikova G."/>
            <person name="Teshima H."/>
            <person name="Detter J.C."/>
            <person name="Han C."/>
            <person name="Land M."/>
            <person name="Hauser L."/>
            <person name="Markowitz V."/>
            <person name="Cheng J.-F."/>
            <person name="Hugenholtz P."/>
            <person name="Woyke T."/>
            <person name="Wu D."/>
            <person name="Spring S."/>
            <person name="Schueler E."/>
            <person name="Brambilla E."/>
            <person name="Klenk H.-P."/>
            <person name="Eisen J.A."/>
        </authorList>
    </citation>
    <scope>NUCLEOTIDE SEQUENCE [LARGE SCALE GENOMIC DNA]</scope>
    <source>
        <strain evidence="6">ATCC 700848 / DSM 11109 / ASRB2</strain>
    </source>
</reference>
<keyword evidence="2" id="KW-0547">Nucleotide-binding</keyword>
<dbReference type="EC" id="3.6.3.25" evidence="5"/>
<keyword evidence="6" id="KW-1185">Reference proteome</keyword>
<evidence type="ECO:0000313" key="5">
    <source>
        <dbReference type="EMBL" id="AEB10193.1"/>
    </source>
</evidence>
<evidence type="ECO:0000259" key="4">
    <source>
        <dbReference type="PROSITE" id="PS50893"/>
    </source>
</evidence>
<keyword evidence="5" id="KW-0378">Hydrolase</keyword>
<dbReference type="InterPro" id="IPR003593">
    <property type="entry name" value="AAA+_ATPase"/>
</dbReference>
<keyword evidence="3" id="KW-0067">ATP-binding</keyword>
<evidence type="ECO:0000256" key="1">
    <source>
        <dbReference type="ARBA" id="ARBA00022448"/>
    </source>
</evidence>
<keyword evidence="1" id="KW-0813">Transport</keyword>
<dbReference type="HOGENOM" id="CLU_000604_1_22_7"/>
<dbReference type="RefSeq" id="WP_013707302.1">
    <property type="nucleotide sequence ID" value="NC_015388.1"/>
</dbReference>
<dbReference type="Gene3D" id="3.40.50.300">
    <property type="entry name" value="P-loop containing nucleotide triphosphate hydrolases"/>
    <property type="match status" value="1"/>
</dbReference>
<evidence type="ECO:0000256" key="2">
    <source>
        <dbReference type="ARBA" id="ARBA00022741"/>
    </source>
</evidence>